<dbReference type="InterPro" id="IPR013098">
    <property type="entry name" value="Ig_I-set"/>
</dbReference>
<keyword evidence="6" id="KW-1015">Disulfide bond</keyword>
<dbReference type="GO" id="GO:0005737">
    <property type="term" value="C:cytoplasm"/>
    <property type="evidence" value="ECO:0007669"/>
    <property type="project" value="UniProtKB-SubCell"/>
</dbReference>
<dbReference type="InterPro" id="IPR013783">
    <property type="entry name" value="Ig-like_fold"/>
</dbReference>
<feature type="non-terminal residue" evidence="10">
    <location>
        <position position="374"/>
    </location>
</feature>
<evidence type="ECO:0000313" key="11">
    <source>
        <dbReference type="Proteomes" id="UP001519460"/>
    </source>
</evidence>
<dbReference type="SMART" id="SM00408">
    <property type="entry name" value="IGc2"/>
    <property type="match status" value="2"/>
</dbReference>
<dbReference type="InterPro" id="IPR007110">
    <property type="entry name" value="Ig-like_dom"/>
</dbReference>
<proteinExistence type="inferred from homology"/>
<dbReference type="InterPro" id="IPR050958">
    <property type="entry name" value="Cell_Adh-Cytoskel_Orgn"/>
</dbReference>
<keyword evidence="4" id="KW-0732">Signal</keyword>
<evidence type="ECO:0000256" key="2">
    <source>
        <dbReference type="ARBA" id="ARBA00006692"/>
    </source>
</evidence>
<accession>A0ABD0LN36</accession>
<dbReference type="FunFam" id="2.60.40.10:FF:000714">
    <property type="entry name" value="Titin novex-3"/>
    <property type="match status" value="1"/>
</dbReference>
<comment type="similarity">
    <text evidence="2">Belongs to the protein kinase superfamily. CAMK Ser/Thr protein kinase family.</text>
</comment>
<dbReference type="PANTHER" id="PTHR45080">
    <property type="entry name" value="CONTACTIN 5"/>
    <property type="match status" value="1"/>
</dbReference>
<protein>
    <recommendedName>
        <fullName evidence="9">Ig-like domain-containing protein</fullName>
    </recommendedName>
</protein>
<dbReference type="Proteomes" id="UP001519460">
    <property type="component" value="Unassembled WGS sequence"/>
</dbReference>
<dbReference type="InterPro" id="IPR036179">
    <property type="entry name" value="Ig-like_dom_sf"/>
</dbReference>
<dbReference type="PROSITE" id="PS50835">
    <property type="entry name" value="IG_LIKE"/>
    <property type="match status" value="2"/>
</dbReference>
<evidence type="ECO:0000256" key="8">
    <source>
        <dbReference type="SAM" id="MobiDB-lite"/>
    </source>
</evidence>
<keyword evidence="3" id="KW-0963">Cytoplasm</keyword>
<sequence>MVGPLSVISNVQTFALTEIDSYKHGCIMCNAGAAVVLASLMYAKVSVTVETSSSSRSSKIAEKVEDEEVAPKFSETLSPVELTEGDRLVLSCSVNGKPEPNVDWFLNGQLLSSDDVVSISYKRGTCRLEIAETVLDDEGEYVCKATNTAGVASTKTNVTIKAVKKEAAPPPPEEKPAAAESPRFLEHVQGQSVTDGDQVTLQCRISGKPEVTWSCNGKPITDSDDFQYQNAGDIFKLAIGEIFPDDAGVYTCTATNAGGSASSSATIFVKVPDEDPTGPVFTSWPRSQNVDEGSPLSWSKDERPVEDTGRFSFSQDGNTYTLTIPAALSTDSGMYTVTATSDAGSTSWSCSLGVAIGESSGDEAAVQELLKSVE</sequence>
<dbReference type="FunFam" id="2.60.40.10:FF:000147">
    <property type="entry name" value="Myosin light chain kinase"/>
    <property type="match status" value="1"/>
</dbReference>
<name>A0ABD0LN36_9CAEN</name>
<dbReference type="PANTHER" id="PTHR45080:SF8">
    <property type="entry name" value="IG-LIKE DOMAIN-CONTAINING PROTEIN"/>
    <property type="match status" value="1"/>
</dbReference>
<evidence type="ECO:0000256" key="5">
    <source>
        <dbReference type="ARBA" id="ARBA00022737"/>
    </source>
</evidence>
<comment type="caution">
    <text evidence="10">The sequence shown here is derived from an EMBL/GenBank/DDBJ whole genome shotgun (WGS) entry which is preliminary data.</text>
</comment>
<feature type="region of interest" description="Disordered" evidence="8">
    <location>
        <begin position="279"/>
        <end position="304"/>
    </location>
</feature>
<keyword evidence="7" id="KW-0393">Immunoglobulin domain</keyword>
<evidence type="ECO:0000256" key="6">
    <source>
        <dbReference type="ARBA" id="ARBA00023157"/>
    </source>
</evidence>
<keyword evidence="5" id="KW-0677">Repeat</keyword>
<evidence type="ECO:0000256" key="3">
    <source>
        <dbReference type="ARBA" id="ARBA00022490"/>
    </source>
</evidence>
<evidence type="ECO:0000256" key="1">
    <source>
        <dbReference type="ARBA" id="ARBA00004496"/>
    </source>
</evidence>
<evidence type="ECO:0000259" key="9">
    <source>
        <dbReference type="PROSITE" id="PS50835"/>
    </source>
</evidence>
<reference evidence="10 11" key="1">
    <citation type="journal article" date="2023" name="Sci. Data">
        <title>Genome assembly of the Korean intertidal mud-creeper Batillaria attramentaria.</title>
        <authorList>
            <person name="Patra A.K."/>
            <person name="Ho P.T."/>
            <person name="Jun S."/>
            <person name="Lee S.J."/>
            <person name="Kim Y."/>
            <person name="Won Y.J."/>
        </authorList>
    </citation>
    <scope>NUCLEOTIDE SEQUENCE [LARGE SCALE GENOMIC DNA]</scope>
    <source>
        <strain evidence="10">Wonlab-2016</strain>
    </source>
</reference>
<feature type="domain" description="Ig-like" evidence="9">
    <location>
        <begin position="71"/>
        <end position="159"/>
    </location>
</feature>
<dbReference type="SUPFAM" id="SSF48726">
    <property type="entry name" value="Immunoglobulin"/>
    <property type="match status" value="3"/>
</dbReference>
<evidence type="ECO:0000313" key="10">
    <source>
        <dbReference type="EMBL" id="KAK7500457.1"/>
    </source>
</evidence>
<dbReference type="AlphaFoldDB" id="A0ABD0LN36"/>
<evidence type="ECO:0000256" key="7">
    <source>
        <dbReference type="ARBA" id="ARBA00023319"/>
    </source>
</evidence>
<dbReference type="EMBL" id="JACVVK020000037">
    <property type="protein sequence ID" value="KAK7500457.1"/>
    <property type="molecule type" value="Genomic_DNA"/>
</dbReference>
<feature type="domain" description="Ig-like" evidence="9">
    <location>
        <begin position="182"/>
        <end position="268"/>
    </location>
</feature>
<dbReference type="Pfam" id="PF07679">
    <property type="entry name" value="I-set"/>
    <property type="match status" value="3"/>
</dbReference>
<dbReference type="InterPro" id="IPR003598">
    <property type="entry name" value="Ig_sub2"/>
</dbReference>
<gene>
    <name evidence="10" type="ORF">BaRGS_00008364</name>
</gene>
<organism evidence="10 11">
    <name type="scientific">Batillaria attramentaria</name>
    <dbReference type="NCBI Taxonomy" id="370345"/>
    <lineage>
        <taxon>Eukaryota</taxon>
        <taxon>Metazoa</taxon>
        <taxon>Spiralia</taxon>
        <taxon>Lophotrochozoa</taxon>
        <taxon>Mollusca</taxon>
        <taxon>Gastropoda</taxon>
        <taxon>Caenogastropoda</taxon>
        <taxon>Sorbeoconcha</taxon>
        <taxon>Cerithioidea</taxon>
        <taxon>Batillariidae</taxon>
        <taxon>Batillaria</taxon>
    </lineage>
</organism>
<keyword evidence="11" id="KW-1185">Reference proteome</keyword>
<comment type="subcellular location">
    <subcellularLocation>
        <location evidence="1">Cytoplasm</location>
    </subcellularLocation>
</comment>
<dbReference type="SMART" id="SM00409">
    <property type="entry name" value="IG"/>
    <property type="match status" value="3"/>
</dbReference>
<evidence type="ECO:0000256" key="4">
    <source>
        <dbReference type="ARBA" id="ARBA00022729"/>
    </source>
</evidence>
<dbReference type="InterPro" id="IPR003599">
    <property type="entry name" value="Ig_sub"/>
</dbReference>
<dbReference type="Gene3D" id="2.60.40.10">
    <property type="entry name" value="Immunoglobulins"/>
    <property type="match status" value="3"/>
</dbReference>